<evidence type="ECO:0000313" key="3">
    <source>
        <dbReference type="EMBL" id="WCR32932.1"/>
    </source>
</evidence>
<dbReference type="CDD" id="cd04496">
    <property type="entry name" value="SSB_OBF"/>
    <property type="match status" value="1"/>
</dbReference>
<dbReference type="PROSITE" id="PS50935">
    <property type="entry name" value="SSB"/>
    <property type="match status" value="1"/>
</dbReference>
<dbReference type="InterPro" id="IPR012340">
    <property type="entry name" value="NA-bd_OB-fold"/>
</dbReference>
<dbReference type="Pfam" id="PF00436">
    <property type="entry name" value="SSB"/>
    <property type="match status" value="1"/>
</dbReference>
<evidence type="ECO:0000256" key="1">
    <source>
        <dbReference type="ARBA" id="ARBA00023125"/>
    </source>
</evidence>
<keyword evidence="4" id="KW-1185">Reference proteome</keyword>
<dbReference type="NCBIfam" id="TIGR00621">
    <property type="entry name" value="ssb"/>
    <property type="match status" value="1"/>
</dbReference>
<organism evidence="3 4">
    <name type="scientific">Bacillus phage BC-5</name>
    <dbReference type="NCBI Taxonomy" id="3020389"/>
    <lineage>
        <taxon>Viruses</taxon>
        <taxon>Duplodnaviria</taxon>
        <taxon>Heunggongvirae</taxon>
        <taxon>Uroviricota</taxon>
        <taxon>Caudoviricetes</taxon>
        <taxon>Salasmaviridae</taxon>
        <taxon>Northropvirinae</taxon>
        <taxon>Hemphillvirus</taxon>
        <taxon>Hemphillvirus bece5</taxon>
    </lineage>
</organism>
<reference evidence="3" key="1">
    <citation type="submission" date="2023-01" db="EMBL/GenBank/DDBJ databases">
        <authorList>
            <person name="Liu Y."/>
            <person name="Sun Z."/>
        </authorList>
    </citation>
    <scope>NUCLEOTIDE SEQUENCE</scope>
</reference>
<accession>A0AAE9YA42</accession>
<gene>
    <name evidence="3" type="ORF">BC5_0019</name>
</gene>
<dbReference type="GO" id="GO:0003697">
    <property type="term" value="F:single-stranded DNA binding"/>
    <property type="evidence" value="ECO:0007669"/>
    <property type="project" value="InterPro"/>
</dbReference>
<dbReference type="PIRSF" id="PIRSF002070">
    <property type="entry name" value="SSB"/>
    <property type="match status" value="1"/>
</dbReference>
<dbReference type="GO" id="GO:0009295">
    <property type="term" value="C:nucleoid"/>
    <property type="evidence" value="ECO:0007669"/>
    <property type="project" value="TreeGrafter"/>
</dbReference>
<dbReference type="EMBL" id="OQ187816">
    <property type="protein sequence ID" value="WCR32932.1"/>
    <property type="molecule type" value="Genomic_DNA"/>
</dbReference>
<keyword evidence="1 2" id="KW-0238">DNA-binding</keyword>
<dbReference type="Proteomes" id="UP001219433">
    <property type="component" value="Segment"/>
</dbReference>
<name>A0AAE9YA42_9CAUD</name>
<evidence type="ECO:0000256" key="2">
    <source>
        <dbReference type="PIRNR" id="PIRNR002070"/>
    </source>
</evidence>
<sequence>MRKTSNNIKRRKKEFKMMNKVILVGRTVKEGDLRYTTTNGKAVYSNTLAVNRDYVQEGKEREADFPQIVIWGKQAENFANYVKKGDRVGVEGQLRTRNYEDQNGNKVYVTEVLVEKFTFLQDKRED</sequence>
<dbReference type="SUPFAM" id="SSF50249">
    <property type="entry name" value="Nucleic acid-binding proteins"/>
    <property type="match status" value="1"/>
</dbReference>
<dbReference type="HAMAP" id="MF_00984">
    <property type="entry name" value="SSB"/>
    <property type="match status" value="1"/>
</dbReference>
<dbReference type="InterPro" id="IPR011344">
    <property type="entry name" value="ssDNA-bd"/>
</dbReference>
<protein>
    <recommendedName>
        <fullName evidence="2">Single-stranded DNA-binding protein</fullName>
    </recommendedName>
</protein>
<dbReference type="InterPro" id="IPR000424">
    <property type="entry name" value="Primosome_PriB/ssb"/>
</dbReference>
<proteinExistence type="inferred from homology"/>
<dbReference type="Gene3D" id="2.40.50.140">
    <property type="entry name" value="Nucleic acid-binding proteins"/>
    <property type="match status" value="1"/>
</dbReference>
<evidence type="ECO:0000313" key="4">
    <source>
        <dbReference type="Proteomes" id="UP001219433"/>
    </source>
</evidence>
<dbReference type="PANTHER" id="PTHR10302:SF27">
    <property type="entry name" value="SINGLE-STRANDED DNA-BINDING PROTEIN"/>
    <property type="match status" value="1"/>
</dbReference>
<dbReference type="PANTHER" id="PTHR10302">
    <property type="entry name" value="SINGLE-STRANDED DNA-BINDING PROTEIN"/>
    <property type="match status" value="1"/>
</dbReference>
<dbReference type="GO" id="GO:0006260">
    <property type="term" value="P:DNA replication"/>
    <property type="evidence" value="ECO:0007669"/>
    <property type="project" value="InterPro"/>
</dbReference>